<dbReference type="InterPro" id="IPR005302">
    <property type="entry name" value="MoCF_Sase_C"/>
</dbReference>
<dbReference type="SUPFAM" id="SSF141673">
    <property type="entry name" value="MOSC N-terminal domain-like"/>
    <property type="match status" value="1"/>
</dbReference>
<feature type="domain" description="MOSC" evidence="1">
    <location>
        <begin position="98"/>
        <end position="238"/>
    </location>
</feature>
<gene>
    <name evidence="2" type="ORF">GCM10007049_29390</name>
</gene>
<dbReference type="InterPro" id="IPR005303">
    <property type="entry name" value="MOCOS_middle"/>
</dbReference>
<evidence type="ECO:0000313" key="2">
    <source>
        <dbReference type="EMBL" id="GGZ34182.1"/>
    </source>
</evidence>
<protein>
    <submittedName>
        <fullName evidence="2">MOSC domain-containing protein</fullName>
    </submittedName>
</protein>
<reference evidence="2" key="2">
    <citation type="submission" date="2020-09" db="EMBL/GenBank/DDBJ databases">
        <authorList>
            <person name="Sun Q."/>
            <person name="Kim S."/>
        </authorList>
    </citation>
    <scope>NUCLEOTIDE SEQUENCE</scope>
    <source>
        <strain evidence="2">KCTC 12368</strain>
    </source>
</reference>
<dbReference type="Pfam" id="PF03473">
    <property type="entry name" value="MOSC"/>
    <property type="match status" value="1"/>
</dbReference>
<dbReference type="Proteomes" id="UP000619457">
    <property type="component" value="Unassembled WGS sequence"/>
</dbReference>
<keyword evidence="3" id="KW-1185">Reference proteome</keyword>
<comment type="caution">
    <text evidence="2">The sequence shown here is derived from an EMBL/GenBank/DDBJ whole genome shotgun (WGS) entry which is preliminary data.</text>
</comment>
<dbReference type="Gene3D" id="2.40.33.20">
    <property type="entry name" value="PK beta-barrel domain-like"/>
    <property type="match status" value="1"/>
</dbReference>
<dbReference type="PROSITE" id="PS51340">
    <property type="entry name" value="MOSC"/>
    <property type="match status" value="1"/>
</dbReference>
<evidence type="ECO:0000313" key="3">
    <source>
        <dbReference type="Proteomes" id="UP000619457"/>
    </source>
</evidence>
<dbReference type="SUPFAM" id="SSF50800">
    <property type="entry name" value="PK beta-barrel domain-like"/>
    <property type="match status" value="1"/>
</dbReference>
<dbReference type="GO" id="GO:0030170">
    <property type="term" value="F:pyridoxal phosphate binding"/>
    <property type="evidence" value="ECO:0007669"/>
    <property type="project" value="InterPro"/>
</dbReference>
<dbReference type="PANTHER" id="PTHR14237:SF19">
    <property type="entry name" value="MITOCHONDRIAL AMIDOXIME REDUCING COMPONENT 1"/>
    <property type="match status" value="1"/>
</dbReference>
<dbReference type="AlphaFoldDB" id="A0A918UTM0"/>
<evidence type="ECO:0000259" key="1">
    <source>
        <dbReference type="PROSITE" id="PS51340"/>
    </source>
</evidence>
<dbReference type="PANTHER" id="PTHR14237">
    <property type="entry name" value="MOLYBDOPTERIN COFACTOR SULFURASE MOSC"/>
    <property type="match status" value="1"/>
</dbReference>
<name>A0A918UTM0_9BACT</name>
<sequence length="239" mass="27199">MGFSLDRRWMLVDETNKFMTQRSLPQMALLQVEIGRDELIVRHKNAEAEPLRIPFQLFAEEQLKVQVWDDQLIANAVSSEADSWFSERLEMKCRLVRMPDSGPRAVDPKYAVNDESVSFADAMPYLLISQASLDDLNGRLDQPVPMNRFRPNIVVSGTEAFEEDRWKELRIGEVHLKVTKPCARCVLTTIDQDTAEKGKEPLKTLAGYRLINKKILFGQNLLALQTGTVQIGDTVQPIL</sequence>
<accession>A0A918UTM0</accession>
<dbReference type="InterPro" id="IPR011037">
    <property type="entry name" value="Pyrv_Knase-like_insert_dom_sf"/>
</dbReference>
<dbReference type="GO" id="GO:0030151">
    <property type="term" value="F:molybdenum ion binding"/>
    <property type="evidence" value="ECO:0007669"/>
    <property type="project" value="InterPro"/>
</dbReference>
<dbReference type="GO" id="GO:0003824">
    <property type="term" value="F:catalytic activity"/>
    <property type="evidence" value="ECO:0007669"/>
    <property type="project" value="InterPro"/>
</dbReference>
<proteinExistence type="predicted"/>
<dbReference type="Pfam" id="PF03476">
    <property type="entry name" value="MOSC_N"/>
    <property type="match status" value="1"/>
</dbReference>
<organism evidence="2 3">
    <name type="scientific">Echinicola pacifica</name>
    <dbReference type="NCBI Taxonomy" id="346377"/>
    <lineage>
        <taxon>Bacteria</taxon>
        <taxon>Pseudomonadati</taxon>
        <taxon>Bacteroidota</taxon>
        <taxon>Cytophagia</taxon>
        <taxon>Cytophagales</taxon>
        <taxon>Cyclobacteriaceae</taxon>
        <taxon>Echinicola</taxon>
    </lineage>
</organism>
<reference evidence="2" key="1">
    <citation type="journal article" date="2014" name="Int. J. Syst. Evol. Microbiol.">
        <title>Complete genome sequence of Corynebacterium casei LMG S-19264T (=DSM 44701T), isolated from a smear-ripened cheese.</title>
        <authorList>
            <consortium name="US DOE Joint Genome Institute (JGI-PGF)"/>
            <person name="Walter F."/>
            <person name="Albersmeier A."/>
            <person name="Kalinowski J."/>
            <person name="Ruckert C."/>
        </authorList>
    </citation>
    <scope>NUCLEOTIDE SEQUENCE</scope>
    <source>
        <strain evidence="2">KCTC 12368</strain>
    </source>
</reference>
<dbReference type="EMBL" id="BMWX01000005">
    <property type="protein sequence ID" value="GGZ34182.1"/>
    <property type="molecule type" value="Genomic_DNA"/>
</dbReference>